<feature type="compositionally biased region" description="Polar residues" evidence="1">
    <location>
        <begin position="20"/>
        <end position="34"/>
    </location>
</feature>
<proteinExistence type="predicted"/>
<protein>
    <submittedName>
        <fullName evidence="2">Uncharacterized protein</fullName>
    </submittedName>
</protein>
<organism evidence="2 3">
    <name type="scientific">Steinernema carpocapsae</name>
    <name type="common">Entomopathogenic nematode</name>
    <dbReference type="NCBI Taxonomy" id="34508"/>
    <lineage>
        <taxon>Eukaryota</taxon>
        <taxon>Metazoa</taxon>
        <taxon>Ecdysozoa</taxon>
        <taxon>Nematoda</taxon>
        <taxon>Chromadorea</taxon>
        <taxon>Rhabditida</taxon>
        <taxon>Tylenchina</taxon>
        <taxon>Panagrolaimomorpha</taxon>
        <taxon>Strongyloidoidea</taxon>
        <taxon>Steinernematidae</taxon>
        <taxon>Steinernema</taxon>
    </lineage>
</organism>
<keyword evidence="3" id="KW-1185">Reference proteome</keyword>
<sequence length="97" mass="11016">MLSGSQHRNCHERHFGRLLATNSSGHSDNISVLSTIEEEDHESSPEPATTSRTDKKEFFQSILSFSRLLQFNHFASFPRFHQLPDKIVADSSELNNS</sequence>
<comment type="caution">
    <text evidence="2">The sequence shown here is derived from an EMBL/GenBank/DDBJ whole genome shotgun (WGS) entry which is preliminary data.</text>
</comment>
<reference evidence="2 3" key="1">
    <citation type="journal article" date="2015" name="Genome Biol.">
        <title>Comparative genomics of Steinernema reveals deeply conserved gene regulatory networks.</title>
        <authorList>
            <person name="Dillman A.R."/>
            <person name="Macchietto M."/>
            <person name="Porter C.F."/>
            <person name="Rogers A."/>
            <person name="Williams B."/>
            <person name="Antoshechkin I."/>
            <person name="Lee M.M."/>
            <person name="Goodwin Z."/>
            <person name="Lu X."/>
            <person name="Lewis E.E."/>
            <person name="Goodrich-Blair H."/>
            <person name="Stock S.P."/>
            <person name="Adams B.J."/>
            <person name="Sternberg P.W."/>
            <person name="Mortazavi A."/>
        </authorList>
    </citation>
    <scope>NUCLEOTIDE SEQUENCE [LARGE SCALE GENOMIC DNA]</scope>
    <source>
        <strain evidence="2 3">ALL</strain>
    </source>
</reference>
<evidence type="ECO:0000313" key="2">
    <source>
        <dbReference type="EMBL" id="TKR95416.1"/>
    </source>
</evidence>
<evidence type="ECO:0000313" key="3">
    <source>
        <dbReference type="Proteomes" id="UP000298663"/>
    </source>
</evidence>
<reference evidence="2 3" key="2">
    <citation type="journal article" date="2019" name="G3 (Bethesda)">
        <title>Hybrid Assembly of the Genome of the Entomopathogenic Nematode Steinernema carpocapsae Identifies the X-Chromosome.</title>
        <authorList>
            <person name="Serra L."/>
            <person name="Macchietto M."/>
            <person name="Macias-Munoz A."/>
            <person name="McGill C.J."/>
            <person name="Rodriguez I.M."/>
            <person name="Rodriguez B."/>
            <person name="Murad R."/>
            <person name="Mortazavi A."/>
        </authorList>
    </citation>
    <scope>NUCLEOTIDE SEQUENCE [LARGE SCALE GENOMIC DNA]</scope>
    <source>
        <strain evidence="2 3">ALL</strain>
    </source>
</reference>
<evidence type="ECO:0000256" key="1">
    <source>
        <dbReference type="SAM" id="MobiDB-lite"/>
    </source>
</evidence>
<dbReference type="Proteomes" id="UP000298663">
    <property type="component" value="Unassembled WGS sequence"/>
</dbReference>
<dbReference type="AlphaFoldDB" id="A0A4U5PGA9"/>
<dbReference type="EMBL" id="AZBU02000002">
    <property type="protein sequence ID" value="TKR95416.1"/>
    <property type="molecule type" value="Genomic_DNA"/>
</dbReference>
<gene>
    <name evidence="2" type="ORF">L596_009590</name>
</gene>
<feature type="region of interest" description="Disordered" evidence="1">
    <location>
        <begin position="1"/>
        <end position="54"/>
    </location>
</feature>
<name>A0A4U5PGA9_STECR</name>
<accession>A0A4U5PGA9</accession>